<organism evidence="1 2">
    <name type="scientific">Shinella lacus</name>
    <dbReference type="NCBI Taxonomy" id="2654216"/>
    <lineage>
        <taxon>Bacteria</taxon>
        <taxon>Pseudomonadati</taxon>
        <taxon>Pseudomonadota</taxon>
        <taxon>Alphaproteobacteria</taxon>
        <taxon>Hyphomicrobiales</taxon>
        <taxon>Rhizobiaceae</taxon>
        <taxon>Shinella</taxon>
    </lineage>
</organism>
<keyword evidence="2" id="KW-1185">Reference proteome</keyword>
<comment type="caution">
    <text evidence="1">The sequence shown here is derived from an EMBL/GenBank/DDBJ whole genome shotgun (WGS) entry which is preliminary data.</text>
</comment>
<dbReference type="Proteomes" id="UP000996601">
    <property type="component" value="Unassembled WGS sequence"/>
</dbReference>
<evidence type="ECO:0000313" key="1">
    <source>
        <dbReference type="EMBL" id="MCQ4629946.1"/>
    </source>
</evidence>
<sequence length="68" mass="7681">MVFHVETSGAKKAKALLAGKGASLLCLRSGHQEEQVLRGWHIFECQQWWQDHKAQNSTRKSPTARHGI</sequence>
<proteinExistence type="predicted"/>
<protein>
    <submittedName>
        <fullName evidence="1">Uncharacterized protein</fullName>
    </submittedName>
</protein>
<gene>
    <name evidence="1" type="ORF">GB927_007875</name>
</gene>
<evidence type="ECO:0000313" key="2">
    <source>
        <dbReference type="Proteomes" id="UP000996601"/>
    </source>
</evidence>
<reference evidence="1" key="1">
    <citation type="submission" date="2021-07" db="EMBL/GenBank/DDBJ databases">
        <title>Shinella sp. nov., a novel member of the genus Shinella from water.</title>
        <authorList>
            <person name="Deng Y."/>
        </authorList>
    </citation>
    <scope>NUCLEOTIDE SEQUENCE</scope>
    <source>
        <strain evidence="1">CPCC 100929</strain>
    </source>
</reference>
<accession>A0ABT1R457</accession>
<name>A0ABT1R457_9HYPH</name>
<dbReference type="EMBL" id="WHSB02000002">
    <property type="protein sequence ID" value="MCQ4629946.1"/>
    <property type="molecule type" value="Genomic_DNA"/>
</dbReference>